<dbReference type="GO" id="GO:0070967">
    <property type="term" value="F:coenzyme F420 binding"/>
    <property type="evidence" value="ECO:0007669"/>
    <property type="project" value="TreeGrafter"/>
</dbReference>
<accession>F9ZZJ7</accession>
<dbReference type="eggNOG" id="COG0748">
    <property type="taxonomic scope" value="Bacteria"/>
</dbReference>
<reference key="2">
    <citation type="submission" date="2011-05" db="EMBL/GenBank/DDBJ databases">
        <title>Complete genome sequence of the aerobic marine methanotroph Methylomonas methanica MC09.</title>
        <authorList>
            <person name="Boden R."/>
            <person name="Cunliffe M."/>
            <person name="Scanlan J."/>
            <person name="Moussard H."/>
            <person name="Kits K.D."/>
            <person name="Klotz M."/>
            <person name="Jetten M."/>
            <person name="Vuilleumier S."/>
            <person name="Han J."/>
            <person name="Peters L."/>
            <person name="Mikhailova N."/>
            <person name="Teshima H."/>
            <person name="Tapia R."/>
            <person name="Kyrpides N."/>
            <person name="Ivanova N."/>
            <person name="Pagani I."/>
            <person name="Cheng J.-F."/>
            <person name="Goodwin L."/>
            <person name="Han C."/>
            <person name="Hauser L."/>
            <person name="Land M."/>
            <person name="Lapidus A."/>
            <person name="Lucas S."/>
            <person name="Pitluck S."/>
            <person name="Woyke T."/>
            <person name="Stein L.Y."/>
            <person name="Murrell C."/>
        </authorList>
    </citation>
    <scope>NUCLEOTIDE SEQUENCE</scope>
    <source>
        <strain>MC09</strain>
    </source>
</reference>
<evidence type="ECO:0000256" key="1">
    <source>
        <dbReference type="ARBA" id="ARBA00023002"/>
    </source>
</evidence>
<name>F9ZZJ7_METMM</name>
<dbReference type="RefSeq" id="WP_013820606.1">
    <property type="nucleotide sequence ID" value="NC_015572.1"/>
</dbReference>
<dbReference type="EMBL" id="CP002738">
    <property type="protein sequence ID" value="AEG02390.1"/>
    <property type="molecule type" value="Genomic_DNA"/>
</dbReference>
<dbReference type="STRING" id="857087.Metme_4037"/>
<reference evidence="4" key="3">
    <citation type="submission" date="2011-05" db="EMBL/GenBank/DDBJ databases">
        <title>Complete sequence of Methylomonas methanica MC09.</title>
        <authorList>
            <consortium name="US DOE Joint Genome Institute"/>
            <person name="Lucas S."/>
            <person name="Han J."/>
            <person name="Lapidus A."/>
            <person name="Cheng J.-F."/>
            <person name="Goodwin L."/>
            <person name="Pitluck S."/>
            <person name="Peters L."/>
            <person name="Mikhailova N."/>
            <person name="Teshima H."/>
            <person name="Han C."/>
            <person name="Tapia R."/>
            <person name="Land M."/>
            <person name="Hauser L."/>
            <person name="Kyrpides N."/>
            <person name="Ivanova N."/>
            <person name="Pagani I."/>
            <person name="Stein L."/>
            <person name="Woyke T."/>
        </authorList>
    </citation>
    <scope>NUCLEOTIDE SEQUENCE [LARGE SCALE GENOMIC DNA]</scope>
    <source>
        <strain evidence="4">MC09</strain>
    </source>
</reference>
<proteinExistence type="predicted"/>
<evidence type="ECO:0000259" key="2">
    <source>
        <dbReference type="Pfam" id="PF01243"/>
    </source>
</evidence>
<dbReference type="OrthoDB" id="9776211at2"/>
<dbReference type="KEGG" id="mmt:Metme_4037"/>
<dbReference type="HOGENOM" id="CLU_093808_1_0_6"/>
<dbReference type="InterPro" id="IPR052019">
    <property type="entry name" value="F420H2_bilvrd_red/Heme_oxyg"/>
</dbReference>
<dbReference type="InterPro" id="IPR012349">
    <property type="entry name" value="Split_barrel_FMN-bd"/>
</dbReference>
<feature type="domain" description="Pyridoxamine 5'-phosphate oxidase N-terminal" evidence="2">
    <location>
        <begin position="10"/>
        <end position="141"/>
    </location>
</feature>
<dbReference type="InterPro" id="IPR011576">
    <property type="entry name" value="Pyridox_Oxase_N"/>
</dbReference>
<keyword evidence="1" id="KW-0560">Oxidoreductase</keyword>
<sequence>MDDSELHNLQNACDELIRRQNSLLIASRSVDGAVAISYAPYFRDETGFYIFISELARHTQNLLAQPQASILFIEPEATASNPFARQRLTFDCVVREISKSHEDYAQKLDAMALKFGEIVDVLRTLPDFHLLVLQPQTGQFVAGFGKAFSVDSLGRLQ</sequence>
<dbReference type="PANTHER" id="PTHR35176:SF6">
    <property type="entry name" value="HEME OXYGENASE HI_0854-RELATED"/>
    <property type="match status" value="1"/>
</dbReference>
<organism evidence="3 4">
    <name type="scientific">Methylomonas methanica (strain DSM 25384 / MC09)</name>
    <dbReference type="NCBI Taxonomy" id="857087"/>
    <lineage>
        <taxon>Bacteria</taxon>
        <taxon>Pseudomonadati</taxon>
        <taxon>Pseudomonadota</taxon>
        <taxon>Gammaproteobacteria</taxon>
        <taxon>Methylococcales</taxon>
        <taxon>Methylococcaceae</taxon>
        <taxon>Methylomonas</taxon>
    </lineage>
</organism>
<dbReference type="PANTHER" id="PTHR35176">
    <property type="entry name" value="HEME OXYGENASE HI_0854-RELATED"/>
    <property type="match status" value="1"/>
</dbReference>
<protein>
    <submittedName>
        <fullName evidence="3">Pyridoxamine 5'-phosphate oxidase-related FMN-binding protein</fullName>
    </submittedName>
</protein>
<dbReference type="Gene3D" id="2.30.110.10">
    <property type="entry name" value="Electron Transport, Fmn-binding Protein, Chain A"/>
    <property type="match status" value="1"/>
</dbReference>
<keyword evidence="4" id="KW-1185">Reference proteome</keyword>
<dbReference type="InterPro" id="IPR014419">
    <property type="entry name" value="HutZ"/>
</dbReference>
<dbReference type="PIRSF" id="PIRSF004633">
    <property type="entry name" value="UCP_PLP_oxd"/>
    <property type="match status" value="1"/>
</dbReference>
<gene>
    <name evidence="3" type="ordered locus">Metme_4037</name>
</gene>
<dbReference type="Proteomes" id="UP000008888">
    <property type="component" value="Chromosome"/>
</dbReference>
<dbReference type="SUPFAM" id="SSF50475">
    <property type="entry name" value="FMN-binding split barrel"/>
    <property type="match status" value="1"/>
</dbReference>
<evidence type="ECO:0000313" key="4">
    <source>
        <dbReference type="Proteomes" id="UP000008888"/>
    </source>
</evidence>
<dbReference type="GO" id="GO:0016627">
    <property type="term" value="F:oxidoreductase activity, acting on the CH-CH group of donors"/>
    <property type="evidence" value="ECO:0007669"/>
    <property type="project" value="TreeGrafter"/>
</dbReference>
<evidence type="ECO:0000313" key="3">
    <source>
        <dbReference type="EMBL" id="AEG02390.1"/>
    </source>
</evidence>
<dbReference type="Pfam" id="PF01243">
    <property type="entry name" value="PNPOx_N"/>
    <property type="match status" value="1"/>
</dbReference>
<dbReference type="AlphaFoldDB" id="F9ZZJ7"/>
<reference evidence="3 4" key="1">
    <citation type="journal article" date="2011" name="J. Bacteriol.">
        <title>Complete Genome Sequence of the Aerobic Marine Methanotroph Methylomonas methanica MC09.</title>
        <authorList>
            <person name="Boden R."/>
            <person name="Cunliffe M."/>
            <person name="Scanlan J."/>
            <person name="Moussard H."/>
            <person name="Kits K.D."/>
            <person name="Klotz M.G."/>
            <person name="Jetten M.S."/>
            <person name="Vuilleumier S."/>
            <person name="Han J."/>
            <person name="Peters L."/>
            <person name="Mikhailova N."/>
            <person name="Teshima H."/>
            <person name="Tapia R."/>
            <person name="Kyrpides N."/>
            <person name="Ivanova N."/>
            <person name="Pagani I."/>
            <person name="Cheng J.F."/>
            <person name="Goodwin L."/>
            <person name="Han C."/>
            <person name="Hauser L."/>
            <person name="Land M.L."/>
            <person name="Lapidus A."/>
            <person name="Lucas S."/>
            <person name="Pitluck S."/>
            <person name="Woyke T."/>
            <person name="Stein L."/>
            <person name="Murrell J.C."/>
        </authorList>
    </citation>
    <scope>NUCLEOTIDE SEQUENCE [LARGE SCALE GENOMIC DNA]</scope>
    <source>
        <strain evidence="3 4">MC09</strain>
    </source>
</reference>
<dbReference type="GO" id="GO:0005829">
    <property type="term" value="C:cytosol"/>
    <property type="evidence" value="ECO:0007669"/>
    <property type="project" value="TreeGrafter"/>
</dbReference>